<dbReference type="EMBL" id="VOSC01000030">
    <property type="protein sequence ID" value="TXE07148.1"/>
    <property type="molecule type" value="Genomic_DNA"/>
</dbReference>
<dbReference type="AlphaFoldDB" id="A0A5C7AEX1"/>
<sequence length="384" mass="43218">MHSTYKIIILLVFATASFKTYANTLKVSSFNGTSSEKLQKAYNKAQKGDVILIDIDIEFKHDDKPFVINKEGITFKGKKHSKTKKFKLYKTEKKGNLILLKVGDTHFENLIFENAVNLIRIESGTKVLSNISVKDCYFSNSKYTGIDFRGNFTNVNVENTYFKNCKFSLQTFDSVILKNFIVNTCTFEEGDHQISIDNAFADTDLIEHANIVIKNCTFYVADRFNIALANTRNALIKNNNMHGGLQKYSQAVHIEHDTRDVLIKNNTMKNDVGNAIIIFSTGYTGHGNGRKIPNEEKINFGSSNITLDGNTITHSKQAAIAIGYGRGFLKIKGNNVLNSEEKIISGFATKKTMTFKIDNNALFNGKKYIDISESEMPNYVLIKN</sequence>
<dbReference type="SUPFAM" id="SSF51126">
    <property type="entry name" value="Pectin lyase-like"/>
    <property type="match status" value="1"/>
</dbReference>
<proteinExistence type="predicted"/>
<reference evidence="3" key="1">
    <citation type="submission" date="2019-08" db="EMBL/GenBank/DDBJ databases">
        <title>Seonamhaeicola sediminis sp. nov., isolated from marine sediment.</title>
        <authorList>
            <person name="Cao W.R."/>
        </authorList>
    </citation>
    <scope>NUCLEOTIDE SEQUENCE [LARGE SCALE GENOMIC DNA]</scope>
    <source>
        <strain evidence="3">Gy8</strain>
    </source>
</reference>
<feature type="domain" description="Right handed beta helix" evidence="1">
    <location>
        <begin position="72"/>
        <end position="193"/>
    </location>
</feature>
<gene>
    <name evidence="2" type="ORF">FUA26_13060</name>
</gene>
<evidence type="ECO:0000313" key="2">
    <source>
        <dbReference type="EMBL" id="TXE07148.1"/>
    </source>
</evidence>
<dbReference type="SMART" id="SM00710">
    <property type="entry name" value="PbH1"/>
    <property type="match status" value="6"/>
</dbReference>
<name>A0A5C7AEX1_9FLAO</name>
<keyword evidence="3" id="KW-1185">Reference proteome</keyword>
<dbReference type="Gene3D" id="2.160.20.10">
    <property type="entry name" value="Single-stranded right-handed beta-helix, Pectin lyase-like"/>
    <property type="match status" value="1"/>
</dbReference>
<protein>
    <submittedName>
        <fullName evidence="2">Right-handed parallel beta-helix repeat-containing protein</fullName>
    </submittedName>
</protein>
<dbReference type="Proteomes" id="UP000321790">
    <property type="component" value="Unassembled WGS sequence"/>
</dbReference>
<dbReference type="Pfam" id="PF13229">
    <property type="entry name" value="Beta_helix"/>
    <property type="match status" value="1"/>
</dbReference>
<dbReference type="InterPro" id="IPR006626">
    <property type="entry name" value="PbH1"/>
</dbReference>
<dbReference type="OrthoDB" id="1410568at2"/>
<dbReference type="InterPro" id="IPR039448">
    <property type="entry name" value="Beta_helix"/>
</dbReference>
<dbReference type="RefSeq" id="WP_147136939.1">
    <property type="nucleotide sequence ID" value="NZ_VOSC01000030.1"/>
</dbReference>
<evidence type="ECO:0000259" key="1">
    <source>
        <dbReference type="Pfam" id="PF13229"/>
    </source>
</evidence>
<dbReference type="InterPro" id="IPR012334">
    <property type="entry name" value="Pectin_lyas_fold"/>
</dbReference>
<comment type="caution">
    <text evidence="2">The sequence shown here is derived from an EMBL/GenBank/DDBJ whole genome shotgun (WGS) entry which is preliminary data.</text>
</comment>
<dbReference type="InterPro" id="IPR011050">
    <property type="entry name" value="Pectin_lyase_fold/virulence"/>
</dbReference>
<organism evidence="2 3">
    <name type="scientific">Seonamhaeicola algicola</name>
    <dbReference type="NCBI Taxonomy" id="1719036"/>
    <lineage>
        <taxon>Bacteria</taxon>
        <taxon>Pseudomonadati</taxon>
        <taxon>Bacteroidota</taxon>
        <taxon>Flavobacteriia</taxon>
        <taxon>Flavobacteriales</taxon>
        <taxon>Flavobacteriaceae</taxon>
    </lineage>
</organism>
<accession>A0A5C7AEX1</accession>
<evidence type="ECO:0000313" key="3">
    <source>
        <dbReference type="Proteomes" id="UP000321790"/>
    </source>
</evidence>